<dbReference type="InterPro" id="IPR052909">
    <property type="entry name" value="Transposase_6_like"/>
</dbReference>
<evidence type="ECO:0000313" key="3">
    <source>
        <dbReference type="EMBL" id="VZO35540.1"/>
    </source>
</evidence>
<protein>
    <recommendedName>
        <fullName evidence="2">Insertion element IS402-like domain-containing protein</fullName>
    </recommendedName>
</protein>
<feature type="compositionally biased region" description="Polar residues" evidence="1">
    <location>
        <begin position="76"/>
        <end position="85"/>
    </location>
</feature>
<dbReference type="EMBL" id="CACRYJ010000013">
    <property type="protein sequence ID" value="VZO35540.1"/>
    <property type="molecule type" value="Genomic_DNA"/>
</dbReference>
<feature type="region of interest" description="Disordered" evidence="1">
    <location>
        <begin position="76"/>
        <end position="119"/>
    </location>
</feature>
<dbReference type="AlphaFoldDB" id="A0A7M4DF47"/>
<dbReference type="InterPro" id="IPR025161">
    <property type="entry name" value="IS402-like_dom"/>
</dbReference>
<proteinExistence type="predicted"/>
<keyword evidence="4" id="KW-1185">Reference proteome</keyword>
<organism evidence="3 4">
    <name type="scientific">Occultella aeris</name>
    <dbReference type="NCBI Taxonomy" id="2761496"/>
    <lineage>
        <taxon>Bacteria</taxon>
        <taxon>Bacillati</taxon>
        <taxon>Actinomycetota</taxon>
        <taxon>Actinomycetes</taxon>
        <taxon>Micrococcales</taxon>
        <taxon>Ruaniaceae</taxon>
        <taxon>Occultella</taxon>
    </lineage>
</organism>
<dbReference type="Pfam" id="PF13340">
    <property type="entry name" value="DUF4096"/>
    <property type="match status" value="1"/>
</dbReference>
<accession>A0A7M4DF47</accession>
<evidence type="ECO:0000256" key="1">
    <source>
        <dbReference type="SAM" id="MobiDB-lite"/>
    </source>
</evidence>
<evidence type="ECO:0000259" key="2">
    <source>
        <dbReference type="Pfam" id="PF13340"/>
    </source>
</evidence>
<sequence>MITAPWSRASHRYRTGIPWRDLPREAFGPWQTAWKRHKTFAGDGTWDRVLAQLMAEADAAGEIDWTVSADSTINRVHQHATNTTRPKQDTGGDIESQAEPHGPSTVNPQVTASAVLAAD</sequence>
<gene>
    <name evidence="3" type="ORF">HALOF300_00738</name>
</gene>
<feature type="domain" description="Insertion element IS402-like" evidence="2">
    <location>
        <begin position="11"/>
        <end position="49"/>
    </location>
</feature>
<reference evidence="3 4" key="1">
    <citation type="submission" date="2019-11" db="EMBL/GenBank/DDBJ databases">
        <authorList>
            <person name="Criscuolo A."/>
        </authorList>
    </citation>
    <scope>NUCLEOTIDE SEQUENCE [LARGE SCALE GENOMIC DNA]</scope>
    <source>
        <strain evidence="3">CIP111667</strain>
    </source>
</reference>
<comment type="caution">
    <text evidence="3">The sequence shown here is derived from an EMBL/GenBank/DDBJ whole genome shotgun (WGS) entry which is preliminary data.</text>
</comment>
<dbReference type="Proteomes" id="UP000419743">
    <property type="component" value="Unassembled WGS sequence"/>
</dbReference>
<evidence type="ECO:0000313" key="4">
    <source>
        <dbReference type="Proteomes" id="UP000419743"/>
    </source>
</evidence>
<dbReference type="PANTHER" id="PTHR46637">
    <property type="entry name" value="TIS1421-TRANSPOSASE PROTEIN A"/>
    <property type="match status" value="1"/>
</dbReference>
<dbReference type="PANTHER" id="PTHR46637:SF1">
    <property type="entry name" value="BLL5188 PROTEIN"/>
    <property type="match status" value="1"/>
</dbReference>
<name>A0A7M4DF47_9MICO</name>